<protein>
    <recommendedName>
        <fullName evidence="3">Zf-RVT domain-containing protein</fullName>
    </recommendedName>
</protein>
<feature type="non-terminal residue" evidence="1">
    <location>
        <position position="1"/>
    </location>
</feature>
<organism evidence="1 2">
    <name type="scientific">Cephalotus follicularis</name>
    <name type="common">Albany pitcher plant</name>
    <dbReference type="NCBI Taxonomy" id="3775"/>
    <lineage>
        <taxon>Eukaryota</taxon>
        <taxon>Viridiplantae</taxon>
        <taxon>Streptophyta</taxon>
        <taxon>Embryophyta</taxon>
        <taxon>Tracheophyta</taxon>
        <taxon>Spermatophyta</taxon>
        <taxon>Magnoliopsida</taxon>
        <taxon>eudicotyledons</taxon>
        <taxon>Gunneridae</taxon>
        <taxon>Pentapetalae</taxon>
        <taxon>rosids</taxon>
        <taxon>fabids</taxon>
        <taxon>Oxalidales</taxon>
        <taxon>Cephalotaceae</taxon>
        <taxon>Cephalotus</taxon>
    </lineage>
</organism>
<accession>A0A1Q3CP01</accession>
<evidence type="ECO:0008006" key="3">
    <source>
        <dbReference type="Google" id="ProtNLM"/>
    </source>
</evidence>
<reference evidence="2" key="1">
    <citation type="submission" date="2016-04" db="EMBL/GenBank/DDBJ databases">
        <title>Cephalotus genome sequencing.</title>
        <authorList>
            <person name="Fukushima K."/>
            <person name="Hasebe M."/>
            <person name="Fang X."/>
        </authorList>
    </citation>
    <scope>NUCLEOTIDE SEQUENCE [LARGE SCALE GENOMIC DNA]</scope>
    <source>
        <strain evidence="2">cv. St1</strain>
    </source>
</reference>
<proteinExistence type="predicted"/>
<dbReference type="InParanoid" id="A0A1Q3CP01"/>
<keyword evidence="2" id="KW-1185">Reference proteome</keyword>
<dbReference type="Proteomes" id="UP000187406">
    <property type="component" value="Unassembled WGS sequence"/>
</dbReference>
<dbReference type="STRING" id="3775.A0A1Q3CP01"/>
<name>A0A1Q3CP01_CEPFO</name>
<dbReference type="OrthoDB" id="1108994at2759"/>
<evidence type="ECO:0000313" key="1">
    <source>
        <dbReference type="EMBL" id="GAV81788.1"/>
    </source>
</evidence>
<dbReference type="EMBL" id="BDDD01002491">
    <property type="protein sequence ID" value="GAV81788.1"/>
    <property type="molecule type" value="Genomic_DNA"/>
</dbReference>
<sequence length="107" mass="12574">VCLPWKEGGLGIKSMKTWNQALLLKQIWNLLTDHSLWVQWCKLNLIRKLSFWNTPATGSSSWAWRQILLLRNKASRHLIYVCGKGDRFSLWYDPWFNGSSIFAEYGQ</sequence>
<dbReference type="AlphaFoldDB" id="A0A1Q3CP01"/>
<evidence type="ECO:0000313" key="2">
    <source>
        <dbReference type="Proteomes" id="UP000187406"/>
    </source>
</evidence>
<gene>
    <name evidence="1" type="ORF">CFOL_v3_25241</name>
</gene>
<comment type="caution">
    <text evidence="1">The sequence shown here is derived from an EMBL/GenBank/DDBJ whole genome shotgun (WGS) entry which is preliminary data.</text>
</comment>